<dbReference type="AlphaFoldDB" id="A0AB37CIM5"/>
<dbReference type="EMBL" id="CP040803">
    <property type="protein sequence ID" value="QEM31527.1"/>
    <property type="molecule type" value="Genomic_DNA"/>
</dbReference>
<dbReference type="Proteomes" id="UP000322622">
    <property type="component" value="Plasmid pSAL813"/>
</dbReference>
<keyword evidence="2" id="KW-0614">Plasmid</keyword>
<feature type="domain" description="Transposase IS30-like HTH" evidence="1">
    <location>
        <begin position="2"/>
        <end position="34"/>
    </location>
</feature>
<protein>
    <submittedName>
        <fullName evidence="2">Helix-turn-helix domain-containing protein</fullName>
    </submittedName>
</protein>
<dbReference type="Pfam" id="PF13936">
    <property type="entry name" value="HTH_38"/>
    <property type="match status" value="1"/>
</dbReference>
<organism evidence="2 3">
    <name type="scientific">Streptococcus salivarius</name>
    <dbReference type="NCBI Taxonomy" id="1304"/>
    <lineage>
        <taxon>Bacteria</taxon>
        <taxon>Bacillati</taxon>
        <taxon>Bacillota</taxon>
        <taxon>Bacilli</taxon>
        <taxon>Lactobacillales</taxon>
        <taxon>Streptococcaceae</taxon>
        <taxon>Streptococcus</taxon>
    </lineage>
</organism>
<geneLocation type="plasmid" evidence="3">
    <name>psal813</name>
</geneLocation>
<proteinExistence type="predicted"/>
<evidence type="ECO:0000313" key="2">
    <source>
        <dbReference type="EMBL" id="QEM31527.1"/>
    </source>
</evidence>
<sequence length="34" mass="4183">MSYHHFTIDERESILVYRTHDLNFSQIAKSLHRH</sequence>
<gene>
    <name evidence="2" type="ORF">FHI56_00595</name>
</gene>
<evidence type="ECO:0000313" key="3">
    <source>
        <dbReference type="Proteomes" id="UP000322622"/>
    </source>
</evidence>
<dbReference type="InterPro" id="IPR025246">
    <property type="entry name" value="IS30-like_HTH"/>
</dbReference>
<reference evidence="2 3" key="1">
    <citation type="submission" date="2019-06" db="EMBL/GenBank/DDBJ databases">
        <title>Complete genome sequence of Streptococcus salivarius LAB813.</title>
        <authorList>
            <person name="Levesque C.M."/>
            <person name="Gong S.-G."/>
            <person name="Dufour D."/>
            <person name="Barbour A."/>
        </authorList>
    </citation>
    <scope>NUCLEOTIDE SEQUENCE [LARGE SCALE GENOMIC DNA]</scope>
    <source>
        <strain evidence="2 3">LAB813</strain>
        <plasmid evidence="3">psal813</plasmid>
    </source>
</reference>
<name>A0AB37CIM5_STRSL</name>
<evidence type="ECO:0000259" key="1">
    <source>
        <dbReference type="Pfam" id="PF13936"/>
    </source>
</evidence>
<accession>A0AB37CIM5</accession>